<reference evidence="1 2" key="1">
    <citation type="submission" date="2015-09" db="EMBL/GenBank/DDBJ databases">
        <authorList>
            <consortium name="Pathogen Informatics"/>
        </authorList>
    </citation>
    <scope>NUCLEOTIDE SEQUENCE [LARGE SCALE GENOMIC DNA]</scope>
    <source>
        <strain evidence="1 2">2789STDY5834861</strain>
    </source>
</reference>
<protein>
    <submittedName>
        <fullName evidence="1">Uncharacterized protein</fullName>
    </submittedName>
</protein>
<proteinExistence type="predicted"/>
<evidence type="ECO:0000313" key="2">
    <source>
        <dbReference type="Proteomes" id="UP000095645"/>
    </source>
</evidence>
<sequence>MDFDLRICNSAFDFILDLLQMKSNEYVEELIMNSGNDFEVFWERNIDRIAKVNVHDIKVMAFHVLGSLDQCEEIKKNGLKNLQMVLSENTIFSRLLKKAGIAFDIHEKTVSYNGNLYDIDYEHYSEQHFLTETEEKLDRIAHRVFYDFCVNGFMMNDDIRAYGTRIHERPEFLMTLAKLFPAAKKVEQFWETKAESYKIDFYATVDQIHRFNFDLDEWRDPPYEGWDELDDSMKIKKWMLSHAIDRSNDMLGSEIAIYIKDDVIIPPDQLLAYSKL</sequence>
<organism evidence="1 2">
    <name type="scientific">Blautia obeum</name>
    <dbReference type="NCBI Taxonomy" id="40520"/>
    <lineage>
        <taxon>Bacteria</taxon>
        <taxon>Bacillati</taxon>
        <taxon>Bacillota</taxon>
        <taxon>Clostridia</taxon>
        <taxon>Lachnospirales</taxon>
        <taxon>Lachnospiraceae</taxon>
        <taxon>Blautia</taxon>
    </lineage>
</organism>
<dbReference type="EMBL" id="CYZP01000005">
    <property type="protein sequence ID" value="CUN69664.1"/>
    <property type="molecule type" value="Genomic_DNA"/>
</dbReference>
<dbReference type="Proteomes" id="UP000095645">
    <property type="component" value="Unassembled WGS sequence"/>
</dbReference>
<accession>A0A173Z089</accession>
<name>A0A173Z089_9FIRM</name>
<dbReference type="AlphaFoldDB" id="A0A173Z089"/>
<evidence type="ECO:0000313" key="1">
    <source>
        <dbReference type="EMBL" id="CUN69664.1"/>
    </source>
</evidence>
<dbReference type="RefSeq" id="WP_055057544.1">
    <property type="nucleotide sequence ID" value="NZ_CYZP01000005.1"/>
</dbReference>
<gene>
    <name evidence="1" type="ORF">ERS852476_00836</name>
</gene>